<dbReference type="Proteomes" id="UP000327157">
    <property type="component" value="Chromosome 13"/>
</dbReference>
<gene>
    <name evidence="1" type="ORF">D8674_010363</name>
</gene>
<name>A0A5N5FFT2_9ROSA</name>
<sequence length="157" mass="18373">MAFLIHEAAEPMKESLAVRDWFRFSQKYTLLQSVDYGSNSTMGWEPPLPGGPPFWVSFAKQGFYGFKPTILCPLKYFPDYVKEHINMRHESLWRWNDPTFDYYAPNFKKHPKQSASYSCPMEEKVHVNPEIPTKPFTAQVYMPHIPHQEAAMQPTKL</sequence>
<organism evidence="1 2">
    <name type="scientific">Pyrus ussuriensis x Pyrus communis</name>
    <dbReference type="NCBI Taxonomy" id="2448454"/>
    <lineage>
        <taxon>Eukaryota</taxon>
        <taxon>Viridiplantae</taxon>
        <taxon>Streptophyta</taxon>
        <taxon>Embryophyta</taxon>
        <taxon>Tracheophyta</taxon>
        <taxon>Spermatophyta</taxon>
        <taxon>Magnoliopsida</taxon>
        <taxon>eudicotyledons</taxon>
        <taxon>Gunneridae</taxon>
        <taxon>Pentapetalae</taxon>
        <taxon>rosids</taxon>
        <taxon>fabids</taxon>
        <taxon>Rosales</taxon>
        <taxon>Rosaceae</taxon>
        <taxon>Amygdaloideae</taxon>
        <taxon>Maleae</taxon>
        <taxon>Pyrus</taxon>
    </lineage>
</organism>
<proteinExistence type="predicted"/>
<reference evidence="1 2" key="1">
    <citation type="submission" date="2019-09" db="EMBL/GenBank/DDBJ databases">
        <authorList>
            <person name="Ou C."/>
        </authorList>
    </citation>
    <scope>NUCLEOTIDE SEQUENCE [LARGE SCALE GENOMIC DNA]</scope>
    <source>
        <strain evidence="1">S2</strain>
        <tissue evidence="1">Leaf</tissue>
    </source>
</reference>
<evidence type="ECO:0000313" key="2">
    <source>
        <dbReference type="Proteomes" id="UP000327157"/>
    </source>
</evidence>
<dbReference type="AlphaFoldDB" id="A0A5N5FFT2"/>
<reference evidence="2" key="2">
    <citation type="submission" date="2019-10" db="EMBL/GenBank/DDBJ databases">
        <title>A de novo genome assembly of a pear dwarfing rootstock.</title>
        <authorList>
            <person name="Wang F."/>
            <person name="Wang J."/>
            <person name="Li S."/>
            <person name="Zhang Y."/>
            <person name="Fang M."/>
            <person name="Ma L."/>
            <person name="Zhao Y."/>
            <person name="Jiang S."/>
        </authorList>
    </citation>
    <scope>NUCLEOTIDE SEQUENCE [LARGE SCALE GENOMIC DNA]</scope>
</reference>
<evidence type="ECO:0000313" key="1">
    <source>
        <dbReference type="EMBL" id="KAB2600092.1"/>
    </source>
</evidence>
<reference evidence="1 2" key="3">
    <citation type="submission" date="2019-11" db="EMBL/GenBank/DDBJ databases">
        <title>A de novo genome assembly of a pear dwarfing rootstock.</title>
        <authorList>
            <person name="Wang F."/>
            <person name="Wang J."/>
            <person name="Li S."/>
            <person name="Zhang Y."/>
            <person name="Fang M."/>
            <person name="Ma L."/>
            <person name="Zhao Y."/>
            <person name="Jiang S."/>
        </authorList>
    </citation>
    <scope>NUCLEOTIDE SEQUENCE [LARGE SCALE GENOMIC DNA]</scope>
    <source>
        <strain evidence="1">S2</strain>
        <tissue evidence="1">Leaf</tissue>
    </source>
</reference>
<dbReference type="EMBL" id="SMOL01000753">
    <property type="protein sequence ID" value="KAB2600092.1"/>
    <property type="molecule type" value="Genomic_DNA"/>
</dbReference>
<accession>A0A5N5FFT2</accession>
<comment type="caution">
    <text evidence="1">The sequence shown here is derived from an EMBL/GenBank/DDBJ whole genome shotgun (WGS) entry which is preliminary data.</text>
</comment>
<protein>
    <submittedName>
        <fullName evidence="1">Uncharacterized protein</fullName>
    </submittedName>
</protein>
<keyword evidence="2" id="KW-1185">Reference proteome</keyword>